<dbReference type="PANTHER" id="PTHR10953:SF102">
    <property type="entry name" value="ADENYLYLTRANSFERASE AND SULFURTRANSFERASE MOCS3"/>
    <property type="match status" value="1"/>
</dbReference>
<evidence type="ECO:0000256" key="12">
    <source>
        <dbReference type="ARBA" id="ARBA00078531"/>
    </source>
</evidence>
<dbReference type="Pfam" id="PF00899">
    <property type="entry name" value="ThiF"/>
    <property type="match status" value="1"/>
</dbReference>
<gene>
    <name evidence="14" type="primary">moeZ</name>
    <name evidence="14" type="ORF">CD178_01170</name>
</gene>
<evidence type="ECO:0000256" key="5">
    <source>
        <dbReference type="ARBA" id="ARBA00052218"/>
    </source>
</evidence>
<comment type="similarity">
    <text evidence="1">Belongs to the HesA/MoeB/ThiF family.</text>
</comment>
<comment type="catalytic activity">
    <reaction evidence="5">
        <text>[molybdopterin-synthase sulfur-carrier protein]-C-terminal Gly-Gly + ATP + H(+) = [molybdopterin-synthase sulfur-carrier protein]-C-terminal Gly-Gly-AMP + diphosphate</text>
        <dbReference type="Rhea" id="RHEA:43616"/>
        <dbReference type="Rhea" id="RHEA-COMP:12159"/>
        <dbReference type="Rhea" id="RHEA-COMP:12202"/>
        <dbReference type="ChEBI" id="CHEBI:15378"/>
        <dbReference type="ChEBI" id="CHEBI:30616"/>
        <dbReference type="ChEBI" id="CHEBI:33019"/>
        <dbReference type="ChEBI" id="CHEBI:90618"/>
        <dbReference type="ChEBI" id="CHEBI:90778"/>
        <dbReference type="EC" id="2.7.7.80"/>
    </reaction>
</comment>
<keyword evidence="14" id="KW-0548">Nucleotidyltransferase</keyword>
<evidence type="ECO:0000256" key="11">
    <source>
        <dbReference type="ARBA" id="ARBA00075328"/>
    </source>
</evidence>
<keyword evidence="3" id="KW-0547">Nucleotide-binding</keyword>
<proteinExistence type="inferred from homology"/>
<protein>
    <recommendedName>
        <fullName evidence="9">Molybdopterin-synthase adenylyltransferase</fullName>
        <ecNumber evidence="8">2.7.7.80</ecNumber>
    </recommendedName>
    <alternativeName>
        <fullName evidence="12">MoaD protein adenylase</fullName>
    </alternativeName>
    <alternativeName>
        <fullName evidence="10">Molybdopterin-converting factor subunit 1 adenylase</fullName>
    </alternativeName>
    <alternativeName>
        <fullName evidence="11">Sulfur carrier protein MoaD adenylyltransferase</fullName>
    </alternativeName>
</protein>
<dbReference type="InterPro" id="IPR045886">
    <property type="entry name" value="ThiF/MoeB/HesA"/>
</dbReference>
<keyword evidence="15" id="KW-1185">Reference proteome</keyword>
<dbReference type="EC" id="2.7.7.80" evidence="8"/>
<dbReference type="NCBIfam" id="NF004281">
    <property type="entry name" value="PRK05690.1"/>
    <property type="match status" value="1"/>
</dbReference>
<dbReference type="GO" id="GO:0061605">
    <property type="term" value="F:molybdopterin-synthase adenylyltransferase activity"/>
    <property type="evidence" value="ECO:0007669"/>
    <property type="project" value="UniProtKB-EC"/>
</dbReference>
<evidence type="ECO:0000256" key="3">
    <source>
        <dbReference type="ARBA" id="ARBA00022741"/>
    </source>
</evidence>
<dbReference type="GO" id="GO:0008641">
    <property type="term" value="F:ubiquitin-like modifier activating enzyme activity"/>
    <property type="evidence" value="ECO:0007669"/>
    <property type="project" value="InterPro"/>
</dbReference>
<dbReference type="SUPFAM" id="SSF69572">
    <property type="entry name" value="Activating enzymes of the ubiquitin-like proteins"/>
    <property type="match status" value="1"/>
</dbReference>
<reference evidence="14 15" key="1">
    <citation type="submission" date="2017-08" db="EMBL/GenBank/DDBJ databases">
        <title>Complete genome sequence of Gluconacetobacter saccharivorans CV1 isolated from Fermented Vinegar.</title>
        <authorList>
            <person name="Kim S.-Y."/>
        </authorList>
    </citation>
    <scope>NUCLEOTIDE SEQUENCE [LARGE SCALE GENOMIC DNA]</scope>
    <source>
        <strain evidence="14 15">CV1</strain>
    </source>
</reference>
<dbReference type="EMBL" id="CP023036">
    <property type="protein sequence ID" value="AXY21962.1"/>
    <property type="molecule type" value="Genomic_DNA"/>
</dbReference>
<sequence length="276" mass="29058">MNFSEDEIQRYARHILLPEVGGTGQDALKKASILVVGAGGLGSPVALYLAAAGVGRIGLVDDDVVELSNLQRQIAHVTDRIGQPKVDSAAQALRAINPGTQVDCHNVRLTADNARELVRGYDLVCDGCDNFATRYLVADACALEGRTLISAAVLRFEGQLSTFRPGGPCYRCLYPEAPPAGTTPSCAEAGVFGAVTGVMGTLQATEALKEILQIGESLAGRLLVWDALAMRFHTIALPADPDCALCGAHPTIHDLSAHRHATAPTCRIPAEATHDA</sequence>
<name>A0A347WAR9_9PROT</name>
<dbReference type="InterPro" id="IPR000594">
    <property type="entry name" value="ThiF_NAD_FAD-bd"/>
</dbReference>
<dbReference type="Gene3D" id="3.40.50.720">
    <property type="entry name" value="NAD(P)-binding Rossmann-like Domain"/>
    <property type="match status" value="1"/>
</dbReference>
<evidence type="ECO:0000259" key="13">
    <source>
        <dbReference type="Pfam" id="PF00899"/>
    </source>
</evidence>
<dbReference type="FunFam" id="3.40.50.720:FF:000033">
    <property type="entry name" value="Adenylyltransferase and sulfurtransferase MOCS3"/>
    <property type="match status" value="1"/>
</dbReference>
<dbReference type="KEGG" id="ksc:CD178_01170"/>
<comment type="function">
    <text evidence="6">Catalyzes the adenylation by ATP of the carboxyl group of the C-terminal glycine of sulfur carrier protein MoaD.</text>
</comment>
<dbReference type="CDD" id="cd00757">
    <property type="entry name" value="ThiF_MoeB_HesA_family"/>
    <property type="match status" value="1"/>
</dbReference>
<dbReference type="RefSeq" id="WP_110546857.1">
    <property type="nucleotide sequence ID" value="NZ_CALCQY010000027.1"/>
</dbReference>
<dbReference type="GO" id="GO:0005829">
    <property type="term" value="C:cytosol"/>
    <property type="evidence" value="ECO:0007669"/>
    <property type="project" value="TreeGrafter"/>
</dbReference>
<keyword evidence="2 14" id="KW-0808">Transferase</keyword>
<dbReference type="GO" id="GO:0008146">
    <property type="term" value="F:sulfotransferase activity"/>
    <property type="evidence" value="ECO:0007669"/>
    <property type="project" value="TreeGrafter"/>
</dbReference>
<keyword evidence="4" id="KW-0067">ATP-binding</keyword>
<dbReference type="PANTHER" id="PTHR10953">
    <property type="entry name" value="UBIQUITIN-ACTIVATING ENZYME E1"/>
    <property type="match status" value="1"/>
</dbReference>
<evidence type="ECO:0000256" key="10">
    <source>
        <dbReference type="ARBA" id="ARBA00075110"/>
    </source>
</evidence>
<evidence type="ECO:0000256" key="7">
    <source>
        <dbReference type="ARBA" id="ARBA00063809"/>
    </source>
</evidence>
<dbReference type="AlphaFoldDB" id="A0A347WAR9"/>
<evidence type="ECO:0000256" key="4">
    <source>
        <dbReference type="ARBA" id="ARBA00022840"/>
    </source>
</evidence>
<dbReference type="GO" id="GO:0004792">
    <property type="term" value="F:thiosulfate-cyanide sulfurtransferase activity"/>
    <property type="evidence" value="ECO:0007669"/>
    <property type="project" value="TreeGrafter"/>
</dbReference>
<evidence type="ECO:0000313" key="14">
    <source>
        <dbReference type="EMBL" id="AXY21962.1"/>
    </source>
</evidence>
<evidence type="ECO:0000256" key="2">
    <source>
        <dbReference type="ARBA" id="ARBA00022679"/>
    </source>
</evidence>
<accession>A0A347WAR9</accession>
<evidence type="ECO:0000256" key="1">
    <source>
        <dbReference type="ARBA" id="ARBA00009919"/>
    </source>
</evidence>
<dbReference type="Proteomes" id="UP000264120">
    <property type="component" value="Chromosome"/>
</dbReference>
<evidence type="ECO:0000313" key="15">
    <source>
        <dbReference type="Proteomes" id="UP000264120"/>
    </source>
</evidence>
<evidence type="ECO:0000256" key="9">
    <source>
        <dbReference type="ARBA" id="ARBA00073635"/>
    </source>
</evidence>
<evidence type="ECO:0000256" key="6">
    <source>
        <dbReference type="ARBA" id="ARBA00055169"/>
    </source>
</evidence>
<organism evidence="14 15">
    <name type="scientific">Komagataeibacter saccharivorans</name>
    <dbReference type="NCBI Taxonomy" id="265959"/>
    <lineage>
        <taxon>Bacteria</taxon>
        <taxon>Pseudomonadati</taxon>
        <taxon>Pseudomonadota</taxon>
        <taxon>Alphaproteobacteria</taxon>
        <taxon>Acetobacterales</taxon>
        <taxon>Acetobacteraceae</taxon>
        <taxon>Komagataeibacter</taxon>
    </lineage>
</organism>
<dbReference type="InterPro" id="IPR035985">
    <property type="entry name" value="Ubiquitin-activating_enz"/>
</dbReference>
<evidence type="ECO:0000256" key="8">
    <source>
        <dbReference type="ARBA" id="ARBA00066884"/>
    </source>
</evidence>
<comment type="subunit">
    <text evidence="7">Homodimer. Forms a stable heterotetrameric complex of 2 MoeB and 2 MoaD during adenylation of MoaD.</text>
</comment>
<dbReference type="OrthoDB" id="9804286at2"/>
<feature type="domain" description="THIF-type NAD/FAD binding fold" evidence="13">
    <location>
        <begin position="11"/>
        <end position="243"/>
    </location>
</feature>
<dbReference type="GO" id="GO:0005524">
    <property type="term" value="F:ATP binding"/>
    <property type="evidence" value="ECO:0007669"/>
    <property type="project" value="UniProtKB-KW"/>
</dbReference>